<name>A0A0G1LTB0_9BACT</name>
<dbReference type="AlphaFoldDB" id="A0A0G1LTB0"/>
<dbReference type="Proteomes" id="UP000034154">
    <property type="component" value="Unassembled WGS sequence"/>
</dbReference>
<protein>
    <submittedName>
        <fullName evidence="1">Uncharacterized protein</fullName>
    </submittedName>
</protein>
<gene>
    <name evidence="1" type="ORF">UW63_C0001G0014</name>
</gene>
<dbReference type="EMBL" id="LCJB01000001">
    <property type="protein sequence ID" value="KKT72092.1"/>
    <property type="molecule type" value="Genomic_DNA"/>
</dbReference>
<evidence type="ECO:0000313" key="2">
    <source>
        <dbReference type="Proteomes" id="UP000034154"/>
    </source>
</evidence>
<accession>A0A0G1LTB0</accession>
<evidence type="ECO:0000313" key="1">
    <source>
        <dbReference type="EMBL" id="KKT72092.1"/>
    </source>
</evidence>
<sequence>MALQYNKLYQSLKKVSGEWHAGHFEWYFYWDFLKFYENGIVISCNNNKDDLNDINDWFNVENEKAFFNKGTYLIKGNSIEINISVAVGSIKYYGEISNNYLIVSTINESVGYKNIDFFELTV</sequence>
<reference evidence="1 2" key="1">
    <citation type="journal article" date="2015" name="Nature">
        <title>rRNA introns, odd ribosomes, and small enigmatic genomes across a large radiation of phyla.</title>
        <authorList>
            <person name="Brown C.T."/>
            <person name="Hug L.A."/>
            <person name="Thomas B.C."/>
            <person name="Sharon I."/>
            <person name="Castelle C.J."/>
            <person name="Singh A."/>
            <person name="Wilkins M.J."/>
            <person name="Williams K.H."/>
            <person name="Banfield J.F."/>
        </authorList>
    </citation>
    <scope>NUCLEOTIDE SEQUENCE [LARGE SCALE GENOMIC DNA]</scope>
</reference>
<comment type="caution">
    <text evidence="1">The sequence shown here is derived from an EMBL/GenBank/DDBJ whole genome shotgun (WGS) entry which is preliminary data.</text>
</comment>
<organism evidence="1 2">
    <name type="scientific">Candidatus Uhrbacteria bacterium GW2011_GWF2_44_350</name>
    <dbReference type="NCBI Taxonomy" id="1619000"/>
    <lineage>
        <taxon>Bacteria</taxon>
        <taxon>Candidatus Uhriibacteriota</taxon>
    </lineage>
</organism>
<proteinExistence type="predicted"/>